<gene>
    <name evidence="2" type="ORF">CDAR_500801</name>
</gene>
<accession>A0AAV4T6Y3</accession>
<keyword evidence="3" id="KW-1185">Reference proteome</keyword>
<name>A0AAV4T6Y3_9ARAC</name>
<reference evidence="2 3" key="1">
    <citation type="submission" date="2021-06" db="EMBL/GenBank/DDBJ databases">
        <title>Caerostris darwini draft genome.</title>
        <authorList>
            <person name="Kono N."/>
            <person name="Arakawa K."/>
        </authorList>
    </citation>
    <scope>NUCLEOTIDE SEQUENCE [LARGE SCALE GENOMIC DNA]</scope>
</reference>
<proteinExistence type="predicted"/>
<organism evidence="2 3">
    <name type="scientific">Caerostris darwini</name>
    <dbReference type="NCBI Taxonomy" id="1538125"/>
    <lineage>
        <taxon>Eukaryota</taxon>
        <taxon>Metazoa</taxon>
        <taxon>Ecdysozoa</taxon>
        <taxon>Arthropoda</taxon>
        <taxon>Chelicerata</taxon>
        <taxon>Arachnida</taxon>
        <taxon>Araneae</taxon>
        <taxon>Araneomorphae</taxon>
        <taxon>Entelegynae</taxon>
        <taxon>Araneoidea</taxon>
        <taxon>Araneidae</taxon>
        <taxon>Caerostris</taxon>
    </lineage>
</organism>
<sequence length="39" mass="4577">MPPQASGSESEEEMEVPRDNYSPLSRRKRDLMIMIRLLN</sequence>
<dbReference type="AlphaFoldDB" id="A0AAV4T6Y3"/>
<feature type="non-terminal residue" evidence="2">
    <location>
        <position position="39"/>
    </location>
</feature>
<dbReference type="Proteomes" id="UP001054837">
    <property type="component" value="Unassembled WGS sequence"/>
</dbReference>
<evidence type="ECO:0000313" key="2">
    <source>
        <dbReference type="EMBL" id="GIY40535.1"/>
    </source>
</evidence>
<dbReference type="EMBL" id="BPLQ01008950">
    <property type="protein sequence ID" value="GIY40535.1"/>
    <property type="molecule type" value="Genomic_DNA"/>
</dbReference>
<evidence type="ECO:0000256" key="1">
    <source>
        <dbReference type="SAM" id="MobiDB-lite"/>
    </source>
</evidence>
<evidence type="ECO:0000313" key="3">
    <source>
        <dbReference type="Proteomes" id="UP001054837"/>
    </source>
</evidence>
<protein>
    <submittedName>
        <fullName evidence="2">Uncharacterized protein</fullName>
    </submittedName>
</protein>
<comment type="caution">
    <text evidence="2">The sequence shown here is derived from an EMBL/GenBank/DDBJ whole genome shotgun (WGS) entry which is preliminary data.</text>
</comment>
<feature type="region of interest" description="Disordered" evidence="1">
    <location>
        <begin position="1"/>
        <end position="25"/>
    </location>
</feature>